<dbReference type="EMBL" id="JAYWVC010000264">
    <property type="protein sequence ID" value="MED7827738.1"/>
    <property type="molecule type" value="Genomic_DNA"/>
</dbReference>
<dbReference type="Proteomes" id="UP001333996">
    <property type="component" value="Unassembled WGS sequence"/>
</dbReference>
<accession>A0ABU7FVB7</accession>
<protein>
    <submittedName>
        <fullName evidence="2">Uncharacterized protein</fullName>
    </submittedName>
</protein>
<proteinExistence type="predicted"/>
<feature type="region of interest" description="Disordered" evidence="1">
    <location>
        <begin position="1"/>
        <end position="59"/>
    </location>
</feature>
<keyword evidence="3" id="KW-1185">Reference proteome</keyword>
<feature type="non-terminal residue" evidence="2">
    <location>
        <position position="1"/>
    </location>
</feature>
<evidence type="ECO:0000313" key="3">
    <source>
        <dbReference type="Proteomes" id="UP001333996"/>
    </source>
</evidence>
<name>A0ABU7FVB7_9ACTN</name>
<comment type="caution">
    <text evidence="2">The sequence shown here is derived from an EMBL/GenBank/DDBJ whole genome shotgun (WGS) entry which is preliminary data.</text>
</comment>
<evidence type="ECO:0000313" key="2">
    <source>
        <dbReference type="EMBL" id="MED7827738.1"/>
    </source>
</evidence>
<sequence length="59" mass="6301">EHRTAQAASGAPGRDGTRPRILGPRTRSAGTRRGANAGDQDAQHRSERPTEPVQLMLSP</sequence>
<reference evidence="2" key="1">
    <citation type="submission" date="2024-01" db="EMBL/GenBank/DDBJ databases">
        <title>First draft genome sequence data of TA4-1, the type strain of Gram-positive actinobacterium Streptomyces chiangmaiensis.</title>
        <authorList>
            <person name="Yasawong M."/>
            <person name="Nantapong N."/>
        </authorList>
    </citation>
    <scope>NUCLEOTIDE SEQUENCE</scope>
    <source>
        <strain evidence="2">TA4-1</strain>
    </source>
</reference>
<organism evidence="2 3">
    <name type="scientific">Streptomyces chiangmaiensis</name>
    <dbReference type="NCBI Taxonomy" id="766497"/>
    <lineage>
        <taxon>Bacteria</taxon>
        <taxon>Bacillati</taxon>
        <taxon>Actinomycetota</taxon>
        <taxon>Actinomycetes</taxon>
        <taxon>Kitasatosporales</taxon>
        <taxon>Streptomycetaceae</taxon>
        <taxon>Streptomyces</taxon>
    </lineage>
</organism>
<feature type="compositionally biased region" description="Basic and acidic residues" evidence="1">
    <location>
        <begin position="41"/>
        <end position="50"/>
    </location>
</feature>
<gene>
    <name evidence="2" type="ORF">VXC91_39080</name>
</gene>
<evidence type="ECO:0000256" key="1">
    <source>
        <dbReference type="SAM" id="MobiDB-lite"/>
    </source>
</evidence>